<dbReference type="GO" id="GO:0003677">
    <property type="term" value="F:DNA binding"/>
    <property type="evidence" value="ECO:0007669"/>
    <property type="project" value="InterPro"/>
</dbReference>
<name>A0A0R1X657_9LACO</name>
<dbReference type="EMBL" id="AZFW01000103">
    <property type="protein sequence ID" value="KRM25711.1"/>
    <property type="molecule type" value="Genomic_DNA"/>
</dbReference>
<dbReference type="InterPro" id="IPR053163">
    <property type="entry name" value="HTH-type_regulator_Rgg"/>
</dbReference>
<dbReference type="SUPFAM" id="SSF47413">
    <property type="entry name" value="lambda repressor-like DNA-binding domains"/>
    <property type="match status" value="1"/>
</dbReference>
<dbReference type="PANTHER" id="PTHR37038">
    <property type="entry name" value="TRANSCRIPTIONAL REGULATOR-RELATED"/>
    <property type="match status" value="1"/>
</dbReference>
<proteinExistence type="predicted"/>
<dbReference type="InterPro" id="IPR010982">
    <property type="entry name" value="Lambda_DNA-bd_dom_sf"/>
</dbReference>
<dbReference type="Pfam" id="PF21259">
    <property type="entry name" value="Rgg_C"/>
    <property type="match status" value="1"/>
</dbReference>
<evidence type="ECO:0000313" key="2">
    <source>
        <dbReference type="EMBL" id="KRM25711.1"/>
    </source>
</evidence>
<comment type="caution">
    <text evidence="2">The sequence shown here is derived from an EMBL/GenBank/DDBJ whole genome shotgun (WGS) entry which is preliminary data.</text>
</comment>
<dbReference type="OrthoDB" id="5769614at2"/>
<feature type="domain" description="HTH-type transcriptional regulator Rgg C-terminal" evidence="1">
    <location>
        <begin position="117"/>
        <end position="226"/>
    </location>
</feature>
<dbReference type="AlphaFoldDB" id="A0A0R1X657"/>
<dbReference type="InterPro" id="IPR010057">
    <property type="entry name" value="Transcription_activator_Rgg_C"/>
</dbReference>
<dbReference type="Proteomes" id="UP000050949">
    <property type="component" value="Unassembled WGS sequence"/>
</dbReference>
<protein>
    <recommendedName>
        <fullName evidence="1">HTH-type transcriptional regulator Rgg C-terminal domain-containing protein</fullName>
    </recommendedName>
</protein>
<dbReference type="InterPro" id="IPR001387">
    <property type="entry name" value="Cro/C1-type_HTH"/>
</dbReference>
<reference evidence="2 3" key="1">
    <citation type="journal article" date="2015" name="Genome Announc.">
        <title>Expanding the biotechnology potential of lactobacilli through comparative genomics of 213 strains and associated genera.</title>
        <authorList>
            <person name="Sun Z."/>
            <person name="Harris H.M."/>
            <person name="McCann A."/>
            <person name="Guo C."/>
            <person name="Argimon S."/>
            <person name="Zhang W."/>
            <person name="Yang X."/>
            <person name="Jeffery I.B."/>
            <person name="Cooney J.C."/>
            <person name="Kagawa T.F."/>
            <person name="Liu W."/>
            <person name="Song Y."/>
            <person name="Salvetti E."/>
            <person name="Wrobel A."/>
            <person name="Rasinkangas P."/>
            <person name="Parkhill J."/>
            <person name="Rea M.C."/>
            <person name="O'Sullivan O."/>
            <person name="Ritari J."/>
            <person name="Douillard F.P."/>
            <person name="Paul Ross R."/>
            <person name="Yang R."/>
            <person name="Briner A.E."/>
            <person name="Felis G.E."/>
            <person name="de Vos W.M."/>
            <person name="Barrangou R."/>
            <person name="Klaenhammer T.R."/>
            <person name="Caufield P.W."/>
            <person name="Cui Y."/>
            <person name="Zhang H."/>
            <person name="O'Toole P.W."/>
        </authorList>
    </citation>
    <scope>NUCLEOTIDE SEQUENCE [LARGE SCALE GENOMIC DNA]</scope>
    <source>
        <strain evidence="2 3">DSM 16991</strain>
    </source>
</reference>
<dbReference type="eggNOG" id="ENOG50316PQ">
    <property type="taxonomic scope" value="Bacteria"/>
</dbReference>
<sequence>MIDQLAKRYGQIFHEIRVRRCLTIDQVRGGLDASTVSRFERGLAMISTANLIALLHSAGMSGTEFFNIVGALQPTVIERFMDDIQLADRRADRPALQEAVQVLKQNTEGSIPAQILVMVVNGAITRITVPEYQFAATDQDRIADYLTEEPTWFKLEYFIFNQAVPSLSAALNLRLYRNMMRSFAANQLPDYTGLVGSSLAKLAVVWLRQGDWNTTYRMIHDAKQYLAGANSVLITYRAQLIELAANYLDARDGDYLLAIKTKLAFFQTVDPAIYQADLRWLRLLQVPV</sequence>
<dbReference type="RefSeq" id="WP_027829711.1">
    <property type="nucleotide sequence ID" value="NZ_AZFW01000103.1"/>
</dbReference>
<evidence type="ECO:0000259" key="1">
    <source>
        <dbReference type="Pfam" id="PF21259"/>
    </source>
</evidence>
<organism evidence="2 3">
    <name type="scientific">Schleiferilactobacillus harbinensis DSM 16991</name>
    <dbReference type="NCBI Taxonomy" id="1122147"/>
    <lineage>
        <taxon>Bacteria</taxon>
        <taxon>Bacillati</taxon>
        <taxon>Bacillota</taxon>
        <taxon>Bacilli</taxon>
        <taxon>Lactobacillales</taxon>
        <taxon>Lactobacillaceae</taxon>
        <taxon>Schleiferilactobacillus</taxon>
    </lineage>
</organism>
<gene>
    <name evidence="2" type="ORF">FC91_GL000626</name>
</gene>
<evidence type="ECO:0000313" key="3">
    <source>
        <dbReference type="Proteomes" id="UP000050949"/>
    </source>
</evidence>
<accession>A0A0R1X657</accession>
<dbReference type="CDD" id="cd00093">
    <property type="entry name" value="HTH_XRE"/>
    <property type="match status" value="1"/>
</dbReference>
<dbReference type="PATRIC" id="fig|1122147.4.peg.648"/>